<dbReference type="Proteomes" id="UP000178413">
    <property type="component" value="Unassembled WGS sequence"/>
</dbReference>
<gene>
    <name evidence="1" type="ORF">A3D50_01480</name>
</gene>
<protein>
    <submittedName>
        <fullName evidence="1">Uncharacterized protein</fullName>
    </submittedName>
</protein>
<comment type="caution">
    <text evidence="1">The sequence shown here is derived from an EMBL/GenBank/DDBJ whole genome shotgun (WGS) entry which is preliminary data.</text>
</comment>
<dbReference type="EMBL" id="MHRM01000004">
    <property type="protein sequence ID" value="OHA24451.1"/>
    <property type="molecule type" value="Genomic_DNA"/>
</dbReference>
<sequence length="108" mass="12206">MDKKFREMLLEAEKIRAKCREDGNIEKHATCMANMLMYADSKGLLTGNIFQGTASEEKLNQAAEMAACLLEVVHEYDVGPILDLPDNKKLEIIELAKEKTLANLRRHS</sequence>
<evidence type="ECO:0000313" key="1">
    <source>
        <dbReference type="EMBL" id="OHA24451.1"/>
    </source>
</evidence>
<reference evidence="1 2" key="1">
    <citation type="journal article" date="2016" name="Nat. Commun.">
        <title>Thousands of microbial genomes shed light on interconnected biogeochemical processes in an aquifer system.</title>
        <authorList>
            <person name="Anantharaman K."/>
            <person name="Brown C.T."/>
            <person name="Hug L.A."/>
            <person name="Sharon I."/>
            <person name="Castelle C.J."/>
            <person name="Probst A.J."/>
            <person name="Thomas B.C."/>
            <person name="Singh A."/>
            <person name="Wilkins M.J."/>
            <person name="Karaoz U."/>
            <person name="Brodie E.L."/>
            <person name="Williams K.H."/>
            <person name="Hubbard S.S."/>
            <person name="Banfield J.F."/>
        </authorList>
    </citation>
    <scope>NUCLEOTIDE SEQUENCE [LARGE SCALE GENOMIC DNA]</scope>
</reference>
<accession>A0A1G2MN44</accession>
<proteinExistence type="predicted"/>
<dbReference type="STRING" id="1802308.A3D50_01480"/>
<evidence type="ECO:0000313" key="2">
    <source>
        <dbReference type="Proteomes" id="UP000178413"/>
    </source>
</evidence>
<organism evidence="1 2">
    <name type="scientific">Candidatus Taylorbacteria bacterium RIFCSPHIGHO2_02_FULL_44_12</name>
    <dbReference type="NCBI Taxonomy" id="1802308"/>
    <lineage>
        <taxon>Bacteria</taxon>
        <taxon>Candidatus Tayloriibacteriota</taxon>
    </lineage>
</organism>
<dbReference type="AlphaFoldDB" id="A0A1G2MN44"/>
<name>A0A1G2MN44_9BACT</name>